<protein>
    <submittedName>
        <fullName evidence="6">DNA-binding transcriptional regulator, LysR family</fullName>
    </submittedName>
</protein>
<dbReference type="GO" id="GO:0032993">
    <property type="term" value="C:protein-DNA complex"/>
    <property type="evidence" value="ECO:0007669"/>
    <property type="project" value="TreeGrafter"/>
</dbReference>
<keyword evidence="7" id="KW-1185">Reference proteome</keyword>
<keyword evidence="4" id="KW-0804">Transcription</keyword>
<dbReference type="FunFam" id="1.10.10.10:FF:000001">
    <property type="entry name" value="LysR family transcriptional regulator"/>
    <property type="match status" value="1"/>
</dbReference>
<feature type="domain" description="HTH lysR-type" evidence="5">
    <location>
        <begin position="30"/>
        <end position="87"/>
    </location>
</feature>
<dbReference type="InterPro" id="IPR005119">
    <property type="entry name" value="LysR_subst-bd"/>
</dbReference>
<name>A0A1I7CEW7_9ACTN</name>
<dbReference type="PROSITE" id="PS50931">
    <property type="entry name" value="HTH_LYSR"/>
    <property type="match status" value="1"/>
</dbReference>
<evidence type="ECO:0000256" key="4">
    <source>
        <dbReference type="ARBA" id="ARBA00023163"/>
    </source>
</evidence>
<dbReference type="PANTHER" id="PTHR30346">
    <property type="entry name" value="TRANSCRIPTIONAL DUAL REGULATOR HCAR-RELATED"/>
    <property type="match status" value="1"/>
</dbReference>
<dbReference type="PANTHER" id="PTHR30346:SF29">
    <property type="entry name" value="LYSR SUBSTRATE-BINDING"/>
    <property type="match status" value="1"/>
</dbReference>
<evidence type="ECO:0000256" key="3">
    <source>
        <dbReference type="ARBA" id="ARBA00023125"/>
    </source>
</evidence>
<dbReference type="GO" id="GO:0003677">
    <property type="term" value="F:DNA binding"/>
    <property type="evidence" value="ECO:0007669"/>
    <property type="project" value="UniProtKB-KW"/>
</dbReference>
<dbReference type="InterPro" id="IPR000847">
    <property type="entry name" value="LysR_HTH_N"/>
</dbReference>
<dbReference type="Proteomes" id="UP000199165">
    <property type="component" value="Unassembled WGS sequence"/>
</dbReference>
<organism evidence="6 7">
    <name type="scientific">Actinopolyspora righensis</name>
    <dbReference type="NCBI Taxonomy" id="995060"/>
    <lineage>
        <taxon>Bacteria</taxon>
        <taxon>Bacillati</taxon>
        <taxon>Actinomycetota</taxon>
        <taxon>Actinomycetes</taxon>
        <taxon>Actinopolysporales</taxon>
        <taxon>Actinopolysporaceae</taxon>
        <taxon>Actinopolyspora</taxon>
        <taxon>Actinopolyspora alba group</taxon>
    </lineage>
</organism>
<sequence length="327" mass="34916">MWVRGHPTALGIAFLSSPKAGASSDWSLVIDPRRLTVLRALADHGTVRAAAETLYLTPSAVSQQLTALEQEAGQALLIRRGRRVELTAAGELLAEHAKAVLAEVERAEASMAACAAGTVGRVEVASFASAITRVVAPSITALRATAPGVTVLVRDAEAHNSLLMLLAGETDIAISMEYGATVRSDEDRLTRYPLYAEPFDAVLPPRHPLCERESLPVTELGESDWIAPLPGNPCREVAQTCFADAGFAPPITHTSDDFHAVVALVAAGTGMALVPRSAIPTEHGAEVRPLRDRVPTRRVFAAVRRGREEHPLLRRVLDALLACSEEL</sequence>
<dbReference type="CDD" id="cd08423">
    <property type="entry name" value="PBP2_LTTR_like_6"/>
    <property type="match status" value="1"/>
</dbReference>
<keyword evidence="3 6" id="KW-0238">DNA-binding</keyword>
<dbReference type="GO" id="GO:0003700">
    <property type="term" value="F:DNA-binding transcription factor activity"/>
    <property type="evidence" value="ECO:0007669"/>
    <property type="project" value="InterPro"/>
</dbReference>
<dbReference type="Pfam" id="PF00126">
    <property type="entry name" value="HTH_1"/>
    <property type="match status" value="1"/>
</dbReference>
<dbReference type="Gene3D" id="3.40.190.10">
    <property type="entry name" value="Periplasmic binding protein-like II"/>
    <property type="match status" value="2"/>
</dbReference>
<dbReference type="Gene3D" id="1.10.10.10">
    <property type="entry name" value="Winged helix-like DNA-binding domain superfamily/Winged helix DNA-binding domain"/>
    <property type="match status" value="1"/>
</dbReference>
<proteinExistence type="inferred from homology"/>
<dbReference type="STRING" id="995060.SAMN04487904_11846"/>
<reference evidence="7" key="1">
    <citation type="submission" date="2016-10" db="EMBL/GenBank/DDBJ databases">
        <authorList>
            <person name="Varghese N."/>
            <person name="Submissions S."/>
        </authorList>
    </citation>
    <scope>NUCLEOTIDE SEQUENCE [LARGE SCALE GENOMIC DNA]</scope>
    <source>
        <strain evidence="7">DSM 45501</strain>
    </source>
</reference>
<dbReference type="InterPro" id="IPR036390">
    <property type="entry name" value="WH_DNA-bd_sf"/>
</dbReference>
<accession>A0A1I7CEW7</accession>
<comment type="similarity">
    <text evidence="1">Belongs to the LysR transcriptional regulatory family.</text>
</comment>
<dbReference type="AlphaFoldDB" id="A0A1I7CEW7"/>
<evidence type="ECO:0000256" key="2">
    <source>
        <dbReference type="ARBA" id="ARBA00023015"/>
    </source>
</evidence>
<dbReference type="Pfam" id="PF03466">
    <property type="entry name" value="LysR_substrate"/>
    <property type="match status" value="1"/>
</dbReference>
<dbReference type="SUPFAM" id="SSF53850">
    <property type="entry name" value="Periplasmic binding protein-like II"/>
    <property type="match status" value="1"/>
</dbReference>
<keyword evidence="2" id="KW-0805">Transcription regulation</keyword>
<dbReference type="InterPro" id="IPR036388">
    <property type="entry name" value="WH-like_DNA-bd_sf"/>
</dbReference>
<dbReference type="EMBL" id="FPAT01000018">
    <property type="protein sequence ID" value="SFT97964.1"/>
    <property type="molecule type" value="Genomic_DNA"/>
</dbReference>
<dbReference type="SUPFAM" id="SSF46785">
    <property type="entry name" value="Winged helix' DNA-binding domain"/>
    <property type="match status" value="1"/>
</dbReference>
<evidence type="ECO:0000259" key="5">
    <source>
        <dbReference type="PROSITE" id="PS50931"/>
    </source>
</evidence>
<evidence type="ECO:0000313" key="6">
    <source>
        <dbReference type="EMBL" id="SFT97964.1"/>
    </source>
</evidence>
<evidence type="ECO:0000313" key="7">
    <source>
        <dbReference type="Proteomes" id="UP000199165"/>
    </source>
</evidence>
<gene>
    <name evidence="6" type="ORF">SAMN04487904_11846</name>
</gene>
<evidence type="ECO:0000256" key="1">
    <source>
        <dbReference type="ARBA" id="ARBA00009437"/>
    </source>
</evidence>